<dbReference type="AlphaFoldDB" id="A0A6C0JLX3"/>
<feature type="compositionally biased region" description="Basic residues" evidence="1">
    <location>
        <begin position="214"/>
        <end position="258"/>
    </location>
</feature>
<feature type="compositionally biased region" description="Acidic residues" evidence="1">
    <location>
        <begin position="525"/>
        <end position="543"/>
    </location>
</feature>
<protein>
    <submittedName>
        <fullName evidence="2">Uncharacterized protein</fullName>
    </submittedName>
</protein>
<feature type="compositionally biased region" description="Low complexity" evidence="1">
    <location>
        <begin position="132"/>
        <end position="142"/>
    </location>
</feature>
<proteinExistence type="predicted"/>
<evidence type="ECO:0000256" key="1">
    <source>
        <dbReference type="SAM" id="MobiDB-lite"/>
    </source>
</evidence>
<feature type="region of interest" description="Disordered" evidence="1">
    <location>
        <begin position="485"/>
        <end position="543"/>
    </location>
</feature>
<sequence>MVKKLESSVLKDMTLSDLKKHAKSLRRDGYPISGYSKLSDTPSDMSTLRKMIRRAQKAGKSSGSSPKASSPKKRSGCSTNFENVTHCQKKTSAKKVKELAEECGIEYTTKEKTCRALLALGVDVGGGGGGSPKKSSSKTPSSAIKQTDAYKKLDKLKKKDNDGPDLQDKARKLKITYADQDGENISMGKLRKHELILAILKKKGKGSISTPTPPKKKGKKRTHTPPPKKKRTPTPPPKKKRTPIPPPKKKSKKKKKRTPSPVKDALQSMSRKELRKVLRETGLTTFPKDKQGMIDYLNAVNNNGRCDPEEGQWCNGEFVCDINNKPGVCLSPSQAQGFDEWEYQGKKMVGTADAISALKQAMKPKKSKKKKSKDTRPQGDLPDPWSVEGLKRKNLINQVSLATGRSKSFYKDWQVEDLRNRLEGLEVEKERMLTQSEDQARADEIQARLIMINQIVAITGEDASVYKGYNFDEVMDKLNSLQDEEYIEEASSSKSSDEEDTPTPPPKKKKKKPPTPVSSSSESSDSSDDEDSDRPDEDTEIVDVESTLANVIAGNKQIGELAKVQRSILKCMGLLS</sequence>
<feature type="compositionally biased region" description="Low complexity" evidence="1">
    <location>
        <begin position="58"/>
        <end position="69"/>
    </location>
</feature>
<feature type="region of interest" description="Disordered" evidence="1">
    <location>
        <begin position="123"/>
        <end position="171"/>
    </location>
</feature>
<accession>A0A6C0JLX3</accession>
<feature type="compositionally biased region" description="Polar residues" evidence="1">
    <location>
        <begin position="76"/>
        <end position="86"/>
    </location>
</feature>
<name>A0A6C0JLX3_9ZZZZ</name>
<feature type="compositionally biased region" description="Polar residues" evidence="1">
    <location>
        <begin position="36"/>
        <end position="46"/>
    </location>
</feature>
<organism evidence="2">
    <name type="scientific">viral metagenome</name>
    <dbReference type="NCBI Taxonomy" id="1070528"/>
    <lineage>
        <taxon>unclassified sequences</taxon>
        <taxon>metagenomes</taxon>
        <taxon>organismal metagenomes</taxon>
    </lineage>
</organism>
<reference evidence="2" key="1">
    <citation type="journal article" date="2020" name="Nature">
        <title>Giant virus diversity and host interactions through global metagenomics.</title>
        <authorList>
            <person name="Schulz F."/>
            <person name="Roux S."/>
            <person name="Paez-Espino D."/>
            <person name="Jungbluth S."/>
            <person name="Walsh D.A."/>
            <person name="Denef V.J."/>
            <person name="McMahon K.D."/>
            <person name="Konstantinidis K.T."/>
            <person name="Eloe-Fadrosh E.A."/>
            <person name="Kyrpides N.C."/>
            <person name="Woyke T."/>
        </authorList>
    </citation>
    <scope>NUCLEOTIDE SEQUENCE</scope>
    <source>
        <strain evidence="2">GVMAG-S-1038524-41</strain>
    </source>
</reference>
<feature type="region of interest" description="Disordered" evidence="1">
    <location>
        <begin position="16"/>
        <end position="96"/>
    </location>
</feature>
<feature type="region of interest" description="Disordered" evidence="1">
    <location>
        <begin position="360"/>
        <end position="387"/>
    </location>
</feature>
<feature type="compositionally biased region" description="Basic residues" evidence="1">
    <location>
        <begin position="362"/>
        <end position="373"/>
    </location>
</feature>
<dbReference type="EMBL" id="MN740667">
    <property type="protein sequence ID" value="QHU06755.1"/>
    <property type="molecule type" value="Genomic_DNA"/>
</dbReference>
<evidence type="ECO:0000313" key="2">
    <source>
        <dbReference type="EMBL" id="QHU06755.1"/>
    </source>
</evidence>
<feature type="compositionally biased region" description="Basic and acidic residues" evidence="1">
    <location>
        <begin position="270"/>
        <end position="279"/>
    </location>
</feature>
<feature type="compositionally biased region" description="Basic and acidic residues" evidence="1">
    <location>
        <begin position="148"/>
        <end position="170"/>
    </location>
</feature>
<feature type="region of interest" description="Disordered" evidence="1">
    <location>
        <begin position="200"/>
        <end position="281"/>
    </location>
</feature>